<name>A0A8S5SAW9_9CAUD</name>
<organism evidence="2">
    <name type="scientific">Siphoviridae sp. ctJLl6</name>
    <dbReference type="NCBI Taxonomy" id="2827836"/>
    <lineage>
        <taxon>Viruses</taxon>
        <taxon>Duplodnaviria</taxon>
        <taxon>Heunggongvirae</taxon>
        <taxon>Uroviricota</taxon>
        <taxon>Caudoviricetes</taxon>
    </lineage>
</organism>
<protein>
    <submittedName>
        <fullName evidence="2">BppU domain protein</fullName>
    </submittedName>
</protein>
<evidence type="ECO:0000313" key="2">
    <source>
        <dbReference type="EMBL" id="DAF48212.1"/>
    </source>
</evidence>
<accession>A0A8S5SAW9</accession>
<reference evidence="2" key="1">
    <citation type="journal article" date="2021" name="Proc. Natl. Acad. Sci. U.S.A.">
        <title>A Catalog of Tens of Thousands of Viruses from Human Metagenomes Reveals Hidden Associations with Chronic Diseases.</title>
        <authorList>
            <person name="Tisza M.J."/>
            <person name="Buck C.B."/>
        </authorList>
    </citation>
    <scope>NUCLEOTIDE SEQUENCE</scope>
    <source>
        <strain evidence="2">CtJLl6</strain>
    </source>
</reference>
<sequence length="282" mass="32318">MEISKKETYIKDNKLVSVITADLTSDNCDVVLEAKQGDINSRTFEAKITISGIEYIIPEGTSARYAIEKPYTTAIWNDCEKIENNIIYGSLSSEAIEDTGIFPMHIELYNENENKLSKLSTVNFMLKIYPSARNADEQVGNNEYGTLDNLINEINKSIKDSSDLRDEIIEFKNTINAEEEKRKSSENERNLAEQSRNEAEKLREERTKEIVTTLEQSKTVLSEMRTATEETKQATKLANDAAKRVQDFISETDYATKEFVRQEISNMEFTYYTQSELDNIFV</sequence>
<feature type="region of interest" description="Disordered" evidence="1">
    <location>
        <begin position="179"/>
        <end position="205"/>
    </location>
</feature>
<evidence type="ECO:0000256" key="1">
    <source>
        <dbReference type="SAM" id="MobiDB-lite"/>
    </source>
</evidence>
<dbReference type="EMBL" id="BK032565">
    <property type="protein sequence ID" value="DAF48212.1"/>
    <property type="molecule type" value="Genomic_DNA"/>
</dbReference>
<proteinExistence type="predicted"/>